<dbReference type="PANTHER" id="PTHR34981:SF1">
    <property type="entry name" value="CELL DIVISION PROTEIN ZAPA"/>
    <property type="match status" value="1"/>
</dbReference>
<evidence type="ECO:0000256" key="6">
    <source>
        <dbReference type="ARBA" id="ARBA00023054"/>
    </source>
</evidence>
<evidence type="ECO:0000313" key="13">
    <source>
        <dbReference type="Proteomes" id="UP000595663"/>
    </source>
</evidence>
<comment type="function">
    <text evidence="9">Activator of cell division through the inhibition of FtsZ GTPase activity, therefore promoting FtsZ assembly into bundles of protofilaments necessary for the formation of the division Z ring. It is recruited early at mid-cell but it is not essential for cell division.</text>
</comment>
<dbReference type="OrthoDB" id="5772359at2"/>
<comment type="similarity">
    <text evidence="2">Belongs to the ZapA family. Type 1 subfamily.</text>
</comment>
<dbReference type="PANTHER" id="PTHR34981">
    <property type="entry name" value="CELL DIVISION PROTEIN ZAPA"/>
    <property type="match status" value="1"/>
</dbReference>
<protein>
    <recommendedName>
        <fullName evidence="3">Cell division protein ZapA</fullName>
    </recommendedName>
    <alternativeName>
        <fullName evidence="11">Z ring-associated protein ZapA</fullName>
    </alternativeName>
</protein>
<dbReference type="Gene3D" id="3.30.160.880">
    <property type="entry name" value="Cell division protein ZapA protomer, N-terminal domain"/>
    <property type="match status" value="1"/>
</dbReference>
<evidence type="ECO:0000256" key="2">
    <source>
        <dbReference type="ARBA" id="ARBA00010074"/>
    </source>
</evidence>
<organism evidence="12 13">
    <name type="scientific">Amphritea japonica ATCC BAA-1530</name>
    <dbReference type="NCBI Taxonomy" id="1278309"/>
    <lineage>
        <taxon>Bacteria</taxon>
        <taxon>Pseudomonadati</taxon>
        <taxon>Pseudomonadota</taxon>
        <taxon>Gammaproteobacteria</taxon>
        <taxon>Oceanospirillales</taxon>
        <taxon>Oceanospirillaceae</taxon>
        <taxon>Amphritea</taxon>
    </lineage>
</organism>
<dbReference type="Pfam" id="PF05164">
    <property type="entry name" value="ZapA"/>
    <property type="match status" value="1"/>
</dbReference>
<keyword evidence="4" id="KW-0963">Cytoplasm</keyword>
<dbReference type="GO" id="GO:0000921">
    <property type="term" value="P:septin ring assembly"/>
    <property type="evidence" value="ECO:0007669"/>
    <property type="project" value="TreeGrafter"/>
</dbReference>
<dbReference type="KEGG" id="ajp:AMJAP_3235"/>
<dbReference type="GO" id="GO:0032153">
    <property type="term" value="C:cell division site"/>
    <property type="evidence" value="ECO:0007669"/>
    <property type="project" value="TreeGrafter"/>
</dbReference>
<dbReference type="RefSeq" id="WP_019622792.1">
    <property type="nucleotide sequence ID" value="NZ_AP014545.1"/>
</dbReference>
<dbReference type="GO" id="GO:0000917">
    <property type="term" value="P:division septum assembly"/>
    <property type="evidence" value="ECO:0007669"/>
    <property type="project" value="UniProtKB-KW"/>
</dbReference>
<sequence>MSNAPRNISVSLMGKDYVVACPPEAEPELLKAAAYLDQKMLEIKASGRIIGTEKVAVMAALNIAYELHNKQTSEQQTISGRLGELSKLIEATLPSAK</sequence>
<dbReference type="AlphaFoldDB" id="A0A7R6SU03"/>
<keyword evidence="5 12" id="KW-0132">Cell division</keyword>
<evidence type="ECO:0000256" key="7">
    <source>
        <dbReference type="ARBA" id="ARBA00023210"/>
    </source>
</evidence>
<evidence type="ECO:0000256" key="8">
    <source>
        <dbReference type="ARBA" id="ARBA00023306"/>
    </source>
</evidence>
<evidence type="ECO:0000313" key="12">
    <source>
        <dbReference type="EMBL" id="BBB27820.1"/>
    </source>
</evidence>
<comment type="subcellular location">
    <subcellularLocation>
        <location evidence="1">Cytoplasm</location>
    </subcellularLocation>
</comment>
<evidence type="ECO:0000256" key="4">
    <source>
        <dbReference type="ARBA" id="ARBA00022490"/>
    </source>
</evidence>
<dbReference type="InterPro" id="IPR036192">
    <property type="entry name" value="Cell_div_ZapA-like_sf"/>
</dbReference>
<evidence type="ECO:0000256" key="10">
    <source>
        <dbReference type="ARBA" id="ARBA00026068"/>
    </source>
</evidence>
<dbReference type="InterPro" id="IPR042233">
    <property type="entry name" value="Cell_div_ZapA_N"/>
</dbReference>
<evidence type="ECO:0000256" key="3">
    <source>
        <dbReference type="ARBA" id="ARBA00015195"/>
    </source>
</evidence>
<keyword evidence="7" id="KW-0717">Septation</keyword>
<dbReference type="GO" id="GO:0005829">
    <property type="term" value="C:cytosol"/>
    <property type="evidence" value="ECO:0007669"/>
    <property type="project" value="TreeGrafter"/>
</dbReference>
<dbReference type="InterPro" id="IPR007838">
    <property type="entry name" value="Cell_div_ZapA-like"/>
</dbReference>
<keyword evidence="13" id="KW-1185">Reference proteome</keyword>
<reference evidence="12 13" key="1">
    <citation type="journal article" date="2008" name="Int. J. Syst. Evol. Microbiol.">
        <title>Amphritea japonica sp. nov. and Amphritea balenae sp. nov., isolated from the sediment adjacent to sperm whale carcasses off Kagoshima, Japan.</title>
        <authorList>
            <person name="Miyazaki M."/>
            <person name="Nogi Y."/>
            <person name="Fujiwara Y."/>
            <person name="Kawato M."/>
            <person name="Nagahama T."/>
            <person name="Kubokawa K."/>
            <person name="Horikoshi K."/>
        </authorList>
    </citation>
    <scope>NUCLEOTIDE SEQUENCE [LARGE SCALE GENOMIC DNA]</scope>
    <source>
        <strain evidence="12 13">ATCC BAA-1530</strain>
    </source>
</reference>
<name>A0A7R6SU03_9GAMM</name>
<dbReference type="Gene3D" id="1.20.5.50">
    <property type="match status" value="1"/>
</dbReference>
<evidence type="ECO:0000256" key="11">
    <source>
        <dbReference type="ARBA" id="ARBA00033158"/>
    </source>
</evidence>
<evidence type="ECO:0000256" key="9">
    <source>
        <dbReference type="ARBA" id="ARBA00024910"/>
    </source>
</evidence>
<dbReference type="EMBL" id="AP014545">
    <property type="protein sequence ID" value="BBB27820.1"/>
    <property type="molecule type" value="Genomic_DNA"/>
</dbReference>
<dbReference type="Proteomes" id="UP000595663">
    <property type="component" value="Chromosome"/>
</dbReference>
<evidence type="ECO:0000256" key="1">
    <source>
        <dbReference type="ARBA" id="ARBA00004496"/>
    </source>
</evidence>
<keyword evidence="6" id="KW-0175">Coiled coil</keyword>
<accession>A0A7R6SU03</accession>
<comment type="subunit">
    <text evidence="10">Homodimer. Interacts with FtsZ.</text>
</comment>
<proteinExistence type="inferred from homology"/>
<evidence type="ECO:0000256" key="5">
    <source>
        <dbReference type="ARBA" id="ARBA00022618"/>
    </source>
</evidence>
<dbReference type="GO" id="GO:0043093">
    <property type="term" value="P:FtsZ-dependent cytokinesis"/>
    <property type="evidence" value="ECO:0007669"/>
    <property type="project" value="TreeGrafter"/>
</dbReference>
<keyword evidence="8" id="KW-0131">Cell cycle</keyword>
<dbReference type="GO" id="GO:0030428">
    <property type="term" value="C:cell septum"/>
    <property type="evidence" value="ECO:0007669"/>
    <property type="project" value="TreeGrafter"/>
</dbReference>
<gene>
    <name evidence="12" type="primary">zapA</name>
    <name evidence="12" type="ORF">AMJAP_3235</name>
</gene>
<dbReference type="SUPFAM" id="SSF102829">
    <property type="entry name" value="Cell division protein ZapA-like"/>
    <property type="match status" value="1"/>
</dbReference>